<dbReference type="EMBL" id="CAXAMN010004669">
    <property type="protein sequence ID" value="CAK9010604.1"/>
    <property type="molecule type" value="Genomic_DNA"/>
</dbReference>
<protein>
    <submittedName>
        <fullName evidence="1">Uncharacterized protein</fullName>
    </submittedName>
</protein>
<organism evidence="1 2">
    <name type="scientific">Durusdinium trenchii</name>
    <dbReference type="NCBI Taxonomy" id="1381693"/>
    <lineage>
        <taxon>Eukaryota</taxon>
        <taxon>Sar</taxon>
        <taxon>Alveolata</taxon>
        <taxon>Dinophyceae</taxon>
        <taxon>Suessiales</taxon>
        <taxon>Symbiodiniaceae</taxon>
        <taxon>Durusdinium</taxon>
    </lineage>
</organism>
<evidence type="ECO:0000313" key="2">
    <source>
        <dbReference type="Proteomes" id="UP001642484"/>
    </source>
</evidence>
<gene>
    <name evidence="1" type="ORF">CCMP2556_LOCUS10143</name>
</gene>
<evidence type="ECO:0000313" key="1">
    <source>
        <dbReference type="EMBL" id="CAK9010604.1"/>
    </source>
</evidence>
<comment type="caution">
    <text evidence="1">The sequence shown here is derived from an EMBL/GenBank/DDBJ whole genome shotgun (WGS) entry which is preliminary data.</text>
</comment>
<proteinExistence type="predicted"/>
<name>A0ABP0J874_9DINO</name>
<accession>A0ABP0J874</accession>
<sequence length="140" mass="16144">MQKVPRPYRWGLDLAFRYQYVYRHRETWNQKSPSSAEVVKVGKGRRVVPTIFWVRHADTVSWQALVAATPGSRSSSRTCKRCRFHVCSSTRETIPFAFGRTWRSTSQPLRRIHFWPWRSCSVDLTAASSISGATIPLETA</sequence>
<dbReference type="Proteomes" id="UP001642484">
    <property type="component" value="Unassembled WGS sequence"/>
</dbReference>
<reference evidence="1 2" key="1">
    <citation type="submission" date="2024-02" db="EMBL/GenBank/DDBJ databases">
        <authorList>
            <person name="Chen Y."/>
            <person name="Shah S."/>
            <person name="Dougan E. K."/>
            <person name="Thang M."/>
            <person name="Chan C."/>
        </authorList>
    </citation>
    <scope>NUCLEOTIDE SEQUENCE [LARGE SCALE GENOMIC DNA]</scope>
</reference>
<keyword evidence="2" id="KW-1185">Reference proteome</keyword>